<dbReference type="Pfam" id="PF03206">
    <property type="entry name" value="NifW"/>
    <property type="match status" value="1"/>
</dbReference>
<evidence type="ECO:0000256" key="4">
    <source>
        <dbReference type="ARBA" id="ARBA00016274"/>
    </source>
</evidence>
<evidence type="ECO:0000256" key="2">
    <source>
        <dbReference type="ARBA" id="ARBA00008351"/>
    </source>
</evidence>
<organism evidence="6 7">
    <name type="scientific">Pseudaeromonas sharmana</name>
    <dbReference type="NCBI Taxonomy" id="328412"/>
    <lineage>
        <taxon>Bacteria</taxon>
        <taxon>Pseudomonadati</taxon>
        <taxon>Pseudomonadota</taxon>
        <taxon>Gammaproteobacteria</taxon>
        <taxon>Aeromonadales</taxon>
        <taxon>Aeromonadaceae</taxon>
        <taxon>Pseudaeromonas</taxon>
    </lineage>
</organism>
<evidence type="ECO:0000256" key="1">
    <source>
        <dbReference type="ARBA" id="ARBA00002247"/>
    </source>
</evidence>
<evidence type="ECO:0000256" key="3">
    <source>
        <dbReference type="ARBA" id="ARBA00011284"/>
    </source>
</evidence>
<comment type="subunit">
    <text evidence="3">Homotrimer; associates with NifD.</text>
</comment>
<reference evidence="7" key="1">
    <citation type="journal article" date="2019" name="Int. J. Syst. Evol. Microbiol.">
        <title>The Global Catalogue of Microorganisms (GCM) 10K type strain sequencing project: providing services to taxonomists for standard genome sequencing and annotation.</title>
        <authorList>
            <consortium name="The Broad Institute Genomics Platform"/>
            <consortium name="The Broad Institute Genome Sequencing Center for Infectious Disease"/>
            <person name="Wu L."/>
            <person name="Ma J."/>
        </authorList>
    </citation>
    <scope>NUCLEOTIDE SEQUENCE [LARGE SCALE GENOMIC DNA]</scope>
    <source>
        <strain evidence="7">CCUG 54939</strain>
    </source>
</reference>
<evidence type="ECO:0000313" key="6">
    <source>
        <dbReference type="EMBL" id="MFC3912333.1"/>
    </source>
</evidence>
<name>A0ABV8CJP2_9GAMM</name>
<sequence>MEWLESLEGIEELESAEAFLDYFGVAYDPAQVRISRLHIMHRFHQALCGAAAPEELPGRHALAARLLAEAYQAFAGIPVREQSSLRVYQRLEPQFVPLSALREVRP</sequence>
<evidence type="ECO:0000313" key="7">
    <source>
        <dbReference type="Proteomes" id="UP001595692"/>
    </source>
</evidence>
<dbReference type="EMBL" id="JBHSAF010000001">
    <property type="protein sequence ID" value="MFC3912333.1"/>
    <property type="molecule type" value="Genomic_DNA"/>
</dbReference>
<dbReference type="Proteomes" id="UP001595692">
    <property type="component" value="Unassembled WGS sequence"/>
</dbReference>
<keyword evidence="7" id="KW-1185">Reference proteome</keyword>
<proteinExistence type="inferred from homology"/>
<gene>
    <name evidence="6" type="ORF">ACFOSS_02490</name>
</gene>
<comment type="caution">
    <text evidence="6">The sequence shown here is derived from an EMBL/GenBank/DDBJ whole genome shotgun (WGS) entry which is preliminary data.</text>
</comment>
<comment type="similarity">
    <text evidence="2">Belongs to the NifW family.</text>
</comment>
<protein>
    <recommendedName>
        <fullName evidence="4">Nitrogenase-stabilizing/protective protein NifW</fullName>
    </recommendedName>
</protein>
<accession>A0ABV8CJP2</accession>
<dbReference type="InterPro" id="IPR004893">
    <property type="entry name" value="NifW"/>
</dbReference>
<dbReference type="RefSeq" id="WP_377150442.1">
    <property type="nucleotide sequence ID" value="NZ_JBHSAF010000001.1"/>
</dbReference>
<keyword evidence="5" id="KW-0535">Nitrogen fixation</keyword>
<comment type="function">
    <text evidence="1">May protect the nitrogenase Fe-Mo protein from oxidative damage.</text>
</comment>
<evidence type="ECO:0000256" key="5">
    <source>
        <dbReference type="ARBA" id="ARBA00023231"/>
    </source>
</evidence>